<evidence type="ECO:0000256" key="1">
    <source>
        <dbReference type="ARBA" id="ARBA00004413"/>
    </source>
</evidence>
<evidence type="ECO:0000256" key="7">
    <source>
        <dbReference type="ARBA" id="ARBA00022795"/>
    </source>
</evidence>
<sequence>MASIQAFHKIRDVHENDKLAAQKTYQQAVKNFEEIAEQLYLGLKKKEETEEQLHEKITGGTLTAHHFAQMQHYITRLDQQIMQLQPEVNQARNYMEKCRRKMTEAHVEVKKFDKLIDRKLKQWQDSQKEIEKKQMDELSLQQFLLERNR</sequence>
<keyword evidence="5" id="KW-1003">Cell membrane</keyword>
<dbReference type="NCBIfam" id="TIGR02473">
    <property type="entry name" value="flagell_FliJ"/>
    <property type="match status" value="1"/>
</dbReference>
<gene>
    <name evidence="11" type="ORF">GCM10007216_21430</name>
</gene>
<evidence type="ECO:0000256" key="6">
    <source>
        <dbReference type="ARBA" id="ARBA00022500"/>
    </source>
</evidence>
<dbReference type="Proteomes" id="UP000619534">
    <property type="component" value="Unassembled WGS sequence"/>
</dbReference>
<keyword evidence="10" id="KW-1006">Bacterial flagellum protein export</keyword>
<keyword evidence="4" id="KW-0813">Transport</keyword>
<comment type="subcellular location">
    <subcellularLocation>
        <location evidence="1">Cell membrane</location>
        <topology evidence="1">Peripheral membrane protein</topology>
        <orientation evidence="1">Cytoplasmic side</orientation>
    </subcellularLocation>
</comment>
<keyword evidence="6" id="KW-0145">Chemotaxis</keyword>
<dbReference type="EMBL" id="BMCJ01000003">
    <property type="protein sequence ID" value="GGC90379.1"/>
    <property type="molecule type" value="Genomic_DNA"/>
</dbReference>
<reference evidence="12" key="1">
    <citation type="journal article" date="2019" name="Int. J. Syst. Evol. Microbiol.">
        <title>The Global Catalogue of Microorganisms (GCM) 10K type strain sequencing project: providing services to taxonomists for standard genome sequencing and annotation.</title>
        <authorList>
            <consortium name="The Broad Institute Genomics Platform"/>
            <consortium name="The Broad Institute Genome Sequencing Center for Infectious Disease"/>
            <person name="Wu L."/>
            <person name="Ma J."/>
        </authorList>
    </citation>
    <scope>NUCLEOTIDE SEQUENCE [LARGE SCALE GENOMIC DNA]</scope>
    <source>
        <strain evidence="12">CCM 7282</strain>
    </source>
</reference>
<evidence type="ECO:0000256" key="3">
    <source>
        <dbReference type="ARBA" id="ARBA00020392"/>
    </source>
</evidence>
<protein>
    <recommendedName>
        <fullName evidence="3">Flagellar FliJ protein</fullName>
    </recommendedName>
</protein>
<keyword evidence="8" id="KW-0653">Protein transport</keyword>
<evidence type="ECO:0000256" key="8">
    <source>
        <dbReference type="ARBA" id="ARBA00022927"/>
    </source>
</evidence>
<evidence type="ECO:0000256" key="5">
    <source>
        <dbReference type="ARBA" id="ARBA00022475"/>
    </source>
</evidence>
<evidence type="ECO:0000256" key="2">
    <source>
        <dbReference type="ARBA" id="ARBA00010004"/>
    </source>
</evidence>
<name>A0ABQ1P439_9BACI</name>
<evidence type="ECO:0000256" key="4">
    <source>
        <dbReference type="ARBA" id="ARBA00022448"/>
    </source>
</evidence>
<accession>A0ABQ1P439</accession>
<comment type="similarity">
    <text evidence="2">Belongs to the FliJ family.</text>
</comment>
<evidence type="ECO:0000256" key="10">
    <source>
        <dbReference type="ARBA" id="ARBA00023225"/>
    </source>
</evidence>
<organism evidence="11 12">
    <name type="scientific">Thalassobacillus devorans</name>
    <dbReference type="NCBI Taxonomy" id="279813"/>
    <lineage>
        <taxon>Bacteria</taxon>
        <taxon>Bacillati</taxon>
        <taxon>Bacillota</taxon>
        <taxon>Bacilli</taxon>
        <taxon>Bacillales</taxon>
        <taxon>Bacillaceae</taxon>
        <taxon>Thalassobacillus</taxon>
    </lineage>
</organism>
<dbReference type="Pfam" id="PF02050">
    <property type="entry name" value="FliJ"/>
    <property type="match status" value="1"/>
</dbReference>
<dbReference type="Gene3D" id="1.10.287.1700">
    <property type="match status" value="1"/>
</dbReference>
<dbReference type="InterPro" id="IPR012823">
    <property type="entry name" value="Flagell_FliJ"/>
</dbReference>
<keyword evidence="12" id="KW-1185">Reference proteome</keyword>
<keyword evidence="7" id="KW-1005">Bacterial flagellum biogenesis</keyword>
<comment type="caution">
    <text evidence="11">The sequence shown here is derived from an EMBL/GenBank/DDBJ whole genome shotgun (WGS) entry which is preliminary data.</text>
</comment>
<keyword evidence="9" id="KW-0472">Membrane</keyword>
<dbReference type="RefSeq" id="WP_062445839.1">
    <property type="nucleotide sequence ID" value="NZ_BMCJ01000003.1"/>
</dbReference>
<evidence type="ECO:0000256" key="9">
    <source>
        <dbReference type="ARBA" id="ARBA00023136"/>
    </source>
</evidence>
<evidence type="ECO:0000313" key="11">
    <source>
        <dbReference type="EMBL" id="GGC90379.1"/>
    </source>
</evidence>
<dbReference type="InterPro" id="IPR053716">
    <property type="entry name" value="Flag_assembly_chemotaxis_eff"/>
</dbReference>
<proteinExistence type="inferred from homology"/>
<evidence type="ECO:0000313" key="12">
    <source>
        <dbReference type="Proteomes" id="UP000619534"/>
    </source>
</evidence>